<name>A0A379CET8_9FIRM</name>
<sequence length="328" mass="37263">MNRPGRTCPIDYRVDQRIYTDKTNDINADTIYVVGGLYGNHEALKEIEKMRLDEDYEPIIMFNGDIHWFDIELKDFKKIEEGINNISFDSDVNKPSHYEILGNVEAELIRESDINVGCGCSYPDCVDDGAVDRSNLIHSMMKSNIYQEKEMIDILKERQKAMVVSLGGKRIAITHGDEESLAGWKCSRENLSDKSRQEDLKAWFEEHDIDIIACTHTCAPAAYSDGKNAVINNGASGMPNFEGENFGLLTRISKRASDKAIYRECLDGLYIEALPIRYDRDRFLEWFDSRWPSGSPADISYRDRIVNGTDDLVGDAIISGFKICKADR</sequence>
<dbReference type="Gene3D" id="3.60.21.10">
    <property type="match status" value="1"/>
</dbReference>
<evidence type="ECO:0000313" key="2">
    <source>
        <dbReference type="Proteomes" id="UP000255101"/>
    </source>
</evidence>
<dbReference type="RefSeq" id="WP_002844776.1">
    <property type="nucleotide sequence ID" value="NZ_FOVA01000004.1"/>
</dbReference>
<protein>
    <recommendedName>
        <fullName evidence="3">Calcineurin-like phosphoesterase domain-containing protein</fullName>
    </recommendedName>
</protein>
<gene>
    <name evidence="1" type="ORF">NCTC11460_00757</name>
</gene>
<accession>A0A379CET8</accession>
<evidence type="ECO:0000313" key="1">
    <source>
        <dbReference type="EMBL" id="SUB60843.1"/>
    </source>
</evidence>
<dbReference type="AlphaFoldDB" id="A0A379CET8"/>
<dbReference type="SUPFAM" id="SSF56300">
    <property type="entry name" value="Metallo-dependent phosphatases"/>
    <property type="match status" value="1"/>
</dbReference>
<reference evidence="1 2" key="1">
    <citation type="submission" date="2018-06" db="EMBL/GenBank/DDBJ databases">
        <authorList>
            <consortium name="Pathogen Informatics"/>
            <person name="Doyle S."/>
        </authorList>
    </citation>
    <scope>NUCLEOTIDE SEQUENCE [LARGE SCALE GENOMIC DNA]</scope>
    <source>
        <strain evidence="1 2">NCTC11460</strain>
    </source>
</reference>
<proteinExistence type="predicted"/>
<dbReference type="Proteomes" id="UP000255101">
    <property type="component" value="Unassembled WGS sequence"/>
</dbReference>
<dbReference type="InterPro" id="IPR029052">
    <property type="entry name" value="Metallo-depent_PP-like"/>
</dbReference>
<organism evidence="1 2">
    <name type="scientific">Peptostreptococcus anaerobius</name>
    <dbReference type="NCBI Taxonomy" id="1261"/>
    <lineage>
        <taxon>Bacteria</taxon>
        <taxon>Bacillati</taxon>
        <taxon>Bacillota</taxon>
        <taxon>Clostridia</taxon>
        <taxon>Peptostreptococcales</taxon>
        <taxon>Peptostreptococcaceae</taxon>
        <taxon>Peptostreptococcus</taxon>
    </lineage>
</organism>
<evidence type="ECO:0008006" key="3">
    <source>
        <dbReference type="Google" id="ProtNLM"/>
    </source>
</evidence>
<dbReference type="EMBL" id="UGTB01000004">
    <property type="protein sequence ID" value="SUB60843.1"/>
    <property type="molecule type" value="Genomic_DNA"/>
</dbReference>